<dbReference type="NCBIfam" id="TIGR01814">
    <property type="entry name" value="kynureninase"/>
    <property type="match status" value="1"/>
</dbReference>
<keyword evidence="3 4" id="KW-0663">Pyridoxal phosphate</keyword>
<dbReference type="SUPFAM" id="SSF53474">
    <property type="entry name" value="alpha/beta-Hydrolases"/>
    <property type="match status" value="1"/>
</dbReference>
<dbReference type="PANTHER" id="PTHR14084">
    <property type="entry name" value="KYNURENINASE"/>
    <property type="match status" value="1"/>
</dbReference>
<dbReference type="SUPFAM" id="SSF109604">
    <property type="entry name" value="HD-domain/PDEase-like"/>
    <property type="match status" value="1"/>
</dbReference>
<feature type="modified residue" description="N6-(pyridoxal phosphate)lysine" evidence="4">
    <location>
        <position position="588"/>
    </location>
</feature>
<dbReference type="Pfam" id="PF20434">
    <property type="entry name" value="BD-FAE"/>
    <property type="match status" value="1"/>
</dbReference>
<dbReference type="Gene3D" id="3.40.640.10">
    <property type="entry name" value="Type I PLP-dependent aspartate aminotransferase-like (Major domain)"/>
    <property type="match status" value="1"/>
</dbReference>
<evidence type="ECO:0000259" key="6">
    <source>
        <dbReference type="PROSITE" id="PS51833"/>
    </source>
</evidence>
<keyword evidence="1 4" id="KW-0662">Pyridine nucleotide biosynthesis</keyword>
<dbReference type="PRINTS" id="PR00080">
    <property type="entry name" value="SDRFAMILY"/>
</dbReference>
<feature type="binding site" evidence="4">
    <location>
        <position position="565"/>
    </location>
    <ligand>
        <name>pyridoxal 5'-phosphate</name>
        <dbReference type="ChEBI" id="CHEBI:597326"/>
    </ligand>
</feature>
<feature type="domain" description="HDOD" evidence="6">
    <location>
        <begin position="802"/>
        <end position="989"/>
    </location>
</feature>
<dbReference type="InterPro" id="IPR010111">
    <property type="entry name" value="Kynureninase"/>
</dbReference>
<comment type="catalytic activity">
    <reaction evidence="4">
        <text>3-hydroxy-L-kynurenine + H2O = 3-hydroxyanthranilate + L-alanine + H(+)</text>
        <dbReference type="Rhea" id="RHEA:25143"/>
        <dbReference type="ChEBI" id="CHEBI:15377"/>
        <dbReference type="ChEBI" id="CHEBI:15378"/>
        <dbReference type="ChEBI" id="CHEBI:36559"/>
        <dbReference type="ChEBI" id="CHEBI:57972"/>
        <dbReference type="ChEBI" id="CHEBI:58125"/>
    </reaction>
</comment>
<dbReference type="Pfam" id="PF22580">
    <property type="entry name" value="KYNU_C"/>
    <property type="match status" value="1"/>
</dbReference>
<comment type="subcellular location">
    <subcellularLocation>
        <location evidence="4">Cytoplasm</location>
    </subcellularLocation>
</comment>
<keyword evidence="4" id="KW-0963">Cytoplasm</keyword>
<dbReference type="SUPFAM" id="SSF51735">
    <property type="entry name" value="NAD(P)-binding Rossmann-fold domains"/>
    <property type="match status" value="1"/>
</dbReference>
<dbReference type="GO" id="GO:0005737">
    <property type="term" value="C:cytoplasm"/>
    <property type="evidence" value="ECO:0007669"/>
    <property type="project" value="UniProtKB-SubCell"/>
</dbReference>
<dbReference type="GO" id="GO:0043420">
    <property type="term" value="P:anthranilate metabolic process"/>
    <property type="evidence" value="ECO:0007669"/>
    <property type="project" value="UniProtKB-UniRule"/>
</dbReference>
<gene>
    <name evidence="7" type="primary">kynU</name>
    <name evidence="4" type="synonym">KYNU</name>
    <name evidence="7" type="ORF">SPIL2461_LOCUS7057</name>
</gene>
<dbReference type="Pfam" id="PF08668">
    <property type="entry name" value="HDOD"/>
    <property type="match status" value="1"/>
</dbReference>
<dbReference type="GO" id="GO:0019805">
    <property type="term" value="P:quinolinate biosynthetic process"/>
    <property type="evidence" value="ECO:0007669"/>
    <property type="project" value="UniProtKB-UniRule"/>
</dbReference>
<evidence type="ECO:0000256" key="3">
    <source>
        <dbReference type="ARBA" id="ARBA00022898"/>
    </source>
</evidence>
<protein>
    <recommendedName>
        <fullName evidence="4">Kynureninase</fullName>
        <ecNumber evidence="4">3.7.1.3</ecNumber>
    </recommendedName>
    <alternativeName>
        <fullName evidence="4">L-kynurenine hydrolase</fullName>
    </alternativeName>
</protein>
<evidence type="ECO:0000256" key="1">
    <source>
        <dbReference type="ARBA" id="ARBA00022642"/>
    </source>
</evidence>
<comment type="subunit">
    <text evidence="4">Homodimer.</text>
</comment>
<dbReference type="Proteomes" id="UP000649617">
    <property type="component" value="Unassembled WGS sequence"/>
</dbReference>
<name>A0A812NG72_SYMPI</name>
<dbReference type="InterPro" id="IPR002347">
    <property type="entry name" value="SDR_fam"/>
</dbReference>
<dbReference type="UniPathway" id="UPA00253">
    <property type="reaction ID" value="UER00329"/>
</dbReference>
<comment type="cofactor">
    <cofactor evidence="4">
        <name>pyridoxal 5'-phosphate</name>
        <dbReference type="ChEBI" id="CHEBI:597326"/>
    </cofactor>
</comment>
<comment type="caution">
    <text evidence="4">Lacks conserved residue(s) required for the propagation of feature annotation.</text>
</comment>
<evidence type="ECO:0000313" key="7">
    <source>
        <dbReference type="EMBL" id="CAE7311517.1"/>
    </source>
</evidence>
<feature type="binding site" evidence="4">
    <location>
        <position position="643"/>
    </location>
    <ligand>
        <name>pyridoxal 5'-phosphate</name>
        <dbReference type="ChEBI" id="CHEBI:597326"/>
    </ligand>
</feature>
<dbReference type="InterPro" id="IPR003560">
    <property type="entry name" value="DHB_DH"/>
</dbReference>
<dbReference type="InterPro" id="IPR013976">
    <property type="entry name" value="HDOD"/>
</dbReference>
<comment type="caution">
    <text evidence="7">The sequence shown here is derived from an EMBL/GenBank/DDBJ whole genome shotgun (WGS) entry which is preliminary data.</text>
</comment>
<dbReference type="InterPro" id="IPR029068">
    <property type="entry name" value="Glyas_Bleomycin-R_OHBP_Dase"/>
</dbReference>
<feature type="binding site" evidence="4">
    <location>
        <position position="463"/>
    </location>
    <ligand>
        <name>pyridoxal 5'-phosphate</name>
        <dbReference type="ChEBI" id="CHEBI:597326"/>
    </ligand>
</feature>
<dbReference type="InterPro" id="IPR036291">
    <property type="entry name" value="NAD(P)-bd_dom_sf"/>
</dbReference>
<dbReference type="SUPFAM" id="SSF54593">
    <property type="entry name" value="Glyoxalase/Bleomycin resistance protein/Dihydroxybiphenyl dioxygenase"/>
    <property type="match status" value="1"/>
</dbReference>
<comment type="catalytic activity">
    <reaction evidence="4">
        <text>L-kynurenine + H2O = anthranilate + L-alanine + H(+)</text>
        <dbReference type="Rhea" id="RHEA:16813"/>
        <dbReference type="ChEBI" id="CHEBI:15377"/>
        <dbReference type="ChEBI" id="CHEBI:15378"/>
        <dbReference type="ChEBI" id="CHEBI:16567"/>
        <dbReference type="ChEBI" id="CHEBI:57959"/>
        <dbReference type="ChEBI" id="CHEBI:57972"/>
        <dbReference type="EC" id="3.7.1.3"/>
    </reaction>
</comment>
<dbReference type="GO" id="GO:0030429">
    <property type="term" value="F:kynureninase activity"/>
    <property type="evidence" value="ECO:0007669"/>
    <property type="project" value="UniProtKB-UniRule"/>
</dbReference>
<dbReference type="InterPro" id="IPR015422">
    <property type="entry name" value="PyrdxlP-dep_Trfase_small"/>
</dbReference>
<feature type="binding site" evidence="4">
    <location>
        <position position="617"/>
    </location>
    <ligand>
        <name>pyridoxal 5'-phosphate</name>
        <dbReference type="ChEBI" id="CHEBI:597326"/>
    </ligand>
</feature>
<evidence type="ECO:0000256" key="4">
    <source>
        <dbReference type="HAMAP-Rule" id="MF_03017"/>
    </source>
</evidence>
<organism evidence="7 8">
    <name type="scientific">Symbiodinium pilosum</name>
    <name type="common">Dinoflagellate</name>
    <dbReference type="NCBI Taxonomy" id="2952"/>
    <lineage>
        <taxon>Eukaryota</taxon>
        <taxon>Sar</taxon>
        <taxon>Alveolata</taxon>
        <taxon>Dinophyceae</taxon>
        <taxon>Suessiales</taxon>
        <taxon>Symbiodiniaceae</taxon>
        <taxon>Symbiodinium</taxon>
    </lineage>
</organism>
<dbReference type="InterPro" id="IPR015424">
    <property type="entry name" value="PyrdxlP-dep_Trfase"/>
</dbReference>
<reference evidence="7" key="1">
    <citation type="submission" date="2021-02" db="EMBL/GenBank/DDBJ databases">
        <authorList>
            <person name="Dougan E. K."/>
            <person name="Rhodes N."/>
            <person name="Thang M."/>
            <person name="Chan C."/>
        </authorList>
    </citation>
    <scope>NUCLEOTIDE SEQUENCE</scope>
</reference>
<dbReference type="Gene3D" id="3.10.180.10">
    <property type="entry name" value="2,3-Dihydroxybiphenyl 1,2-Dioxygenase, domain 1"/>
    <property type="match status" value="1"/>
</dbReference>
<comment type="similarity">
    <text evidence="4">Belongs to the kynureninase family.</text>
</comment>
<dbReference type="Gene3D" id="3.40.50.1820">
    <property type="entry name" value="alpha/beta hydrolase"/>
    <property type="match status" value="1"/>
</dbReference>
<dbReference type="GO" id="GO:0034354">
    <property type="term" value="P:'de novo' NAD+ biosynthetic process from L-tryptophan"/>
    <property type="evidence" value="ECO:0007669"/>
    <property type="project" value="UniProtKB-UniRule"/>
</dbReference>
<dbReference type="GO" id="GO:0019290">
    <property type="term" value="P:siderophore biosynthetic process"/>
    <property type="evidence" value="ECO:0007669"/>
    <property type="project" value="InterPro"/>
</dbReference>
<dbReference type="GO" id="GO:0030170">
    <property type="term" value="F:pyridoxal phosphate binding"/>
    <property type="evidence" value="ECO:0007669"/>
    <property type="project" value="UniProtKB-UniRule"/>
</dbReference>
<feature type="binding site" evidence="4">
    <location>
        <position position="562"/>
    </location>
    <ligand>
        <name>pyridoxal 5'-phosphate</name>
        <dbReference type="ChEBI" id="CHEBI:597326"/>
    </ligand>
</feature>
<comment type="function">
    <text evidence="4">Catalyzes the cleavage of L-kynurenine (L-Kyn) and L-3-hydroxykynurenine (L-3OHKyn) into anthranilic acid (AA) and 3-hydroxyanthranilic acid (3-OHAA), respectively.</text>
</comment>
<dbReference type="GO" id="GO:0019441">
    <property type="term" value="P:L-tryptophan catabolic process to kynurenine"/>
    <property type="evidence" value="ECO:0007669"/>
    <property type="project" value="TreeGrafter"/>
</dbReference>
<feature type="domain" description="VOC" evidence="5">
    <location>
        <begin position="1"/>
        <end position="90"/>
    </location>
</feature>
<dbReference type="PROSITE" id="PS51819">
    <property type="entry name" value="VOC"/>
    <property type="match status" value="1"/>
</dbReference>
<evidence type="ECO:0000256" key="2">
    <source>
        <dbReference type="ARBA" id="ARBA00022801"/>
    </source>
</evidence>
<dbReference type="Pfam" id="PF00106">
    <property type="entry name" value="adh_short"/>
    <property type="match status" value="1"/>
</dbReference>
<keyword evidence="8" id="KW-1185">Reference proteome</keyword>
<comment type="pathway">
    <text evidence="4">Amino-acid degradation; L-kynurenine degradation; L-alanine and anthranilate from L-kynurenine: step 1/1.</text>
</comment>
<dbReference type="InterPro" id="IPR029058">
    <property type="entry name" value="AB_hydrolase_fold"/>
</dbReference>
<feature type="binding site" evidence="4">
    <location>
        <position position="587"/>
    </location>
    <ligand>
        <name>pyridoxal 5'-phosphate</name>
        <dbReference type="ChEBI" id="CHEBI:597326"/>
    </ligand>
</feature>
<dbReference type="GO" id="GO:0008667">
    <property type="term" value="F:2,3-dihydro-2,3-dihydroxybenzoate dehydrogenase activity"/>
    <property type="evidence" value="ECO:0007669"/>
    <property type="project" value="InterPro"/>
</dbReference>
<dbReference type="EC" id="3.7.1.3" evidence="4"/>
<dbReference type="Gene3D" id="3.40.50.720">
    <property type="entry name" value="NAD(P)-binding Rossmann-like Domain"/>
    <property type="match status" value="1"/>
</dbReference>
<dbReference type="UniPathway" id="UPA00334">
    <property type="reaction ID" value="UER00455"/>
</dbReference>
<keyword evidence="2 4" id="KW-0378">Hydrolase</keyword>
<proteinExistence type="inferred from homology"/>
<dbReference type="GO" id="GO:0097053">
    <property type="term" value="P:L-kynurenine catabolic process"/>
    <property type="evidence" value="ECO:0007669"/>
    <property type="project" value="UniProtKB-UniRule"/>
</dbReference>
<dbReference type="Gene3D" id="1.10.3210.10">
    <property type="entry name" value="Hypothetical protein af1432"/>
    <property type="match status" value="1"/>
</dbReference>
<comment type="pathway">
    <text evidence="4">Cofactor biosynthesis; NAD(+) biosynthesis; quinolinate from L-kynurenine: step 2/3.</text>
</comment>
<feature type="binding site" evidence="4">
    <location>
        <position position="533"/>
    </location>
    <ligand>
        <name>pyridoxal 5'-phosphate</name>
        <dbReference type="ChEBI" id="CHEBI:597326"/>
    </ligand>
</feature>
<dbReference type="InterPro" id="IPR049492">
    <property type="entry name" value="BD-FAE-like_dom"/>
</dbReference>
<dbReference type="Gene3D" id="3.90.1150.10">
    <property type="entry name" value="Aspartate Aminotransferase, domain 1"/>
    <property type="match status" value="1"/>
</dbReference>
<dbReference type="InterPro" id="IPR015421">
    <property type="entry name" value="PyrdxlP-dep_Trfase_major"/>
</dbReference>
<dbReference type="InterPro" id="IPR037523">
    <property type="entry name" value="VOC_core"/>
</dbReference>
<evidence type="ECO:0000313" key="8">
    <source>
        <dbReference type="Proteomes" id="UP000649617"/>
    </source>
</evidence>
<dbReference type="SUPFAM" id="SSF53383">
    <property type="entry name" value="PLP-dependent transferases"/>
    <property type="match status" value="1"/>
</dbReference>
<dbReference type="PANTHER" id="PTHR14084:SF0">
    <property type="entry name" value="KYNURENINASE"/>
    <property type="match status" value="1"/>
</dbReference>
<dbReference type="OrthoDB" id="5978656at2759"/>
<evidence type="ECO:0000259" key="5">
    <source>
        <dbReference type="PROSITE" id="PS51819"/>
    </source>
</evidence>
<accession>A0A812NG72</accession>
<dbReference type="PROSITE" id="PS51833">
    <property type="entry name" value="HDOD"/>
    <property type="match status" value="1"/>
</dbReference>
<dbReference type="EMBL" id="CAJNIZ010011112">
    <property type="protein sequence ID" value="CAE7311517.1"/>
    <property type="molecule type" value="Genomic_DNA"/>
</dbReference>
<dbReference type="HAMAP" id="MF_01970">
    <property type="entry name" value="Kynureninase"/>
    <property type="match status" value="1"/>
</dbReference>
<dbReference type="PRINTS" id="PR01397">
    <property type="entry name" value="DHBDHDRGNASE"/>
</dbReference>
<sequence>MAFLSYDGEHHRLAMIDLDVVRPDDTEAEKKGLVGVDHVAYTYAGLDDLLDTYEHLKEKQVTPYWCVHHGITASMYYKDPDGNQMEFQVDCFESGDEAVDYMNGPKFEANPVGVEYDPEDWLARRRAGATVSELLNQQVNEPVSPIRGAVDETLHYGAAPEQFMSVWRPQRASLATLILLHGGCWSNEYDLTHTGPVATALADAGYIVWSVEYRRVGDAGGGWPGSLEDAEEAVRVIANQTAARPVILLGHSAGGHLALLLGAGMATHADPIVEAVVALSPIARLARYGAGDNSCQKMVRRFMGGQPADLPDAYRCADPVNLTPHPLTVVLSGEADTIVPSVFSDLDGASRVMVAGASLMAREDEQSYPPSVLAMDRDDPLAGYRLQFDLPTGMAYFDGNSLGALSHEARRRVAQTTEVEWGASLIGGWNDHDWIGLTRVAGELIAPVIGAGPDQVLVADSISVNLFKLLCVALRLRPGRTRILTDTANFPTDQYIAQGLVDLLGPERALLEALPLDDIPAALDESVALVMLSHVDYRTGRLHDMSGLTAAAHECGALILWDLAHSAGALPLGLDADQVDLAVGCGYKYLNGGPGAPAFLYVAKRHQDLARQPLQGWMGHAEPFAFESEYRPAEGIERFASGTPPILSLAALHAALQVFDNLDMRMVRDKSMALGSLCQALIESKPVLGTLTLVSPSLPEQRGSQLSYRHPDAYQICQALIKNGVVVDFRAPDILRIGFAPLYLRYADVWRLVEALESVISTDAHLDPSLARRKRVKTTMAQIAEQISTDIRQALKADELDLPSLPEVALRIRDEAQSRNVSAVSLSKVVGEDPALAAQLVKTANSPMFMAARPIDDLAQAISRLGVEYAANIVTGLAMNHMFQATSELIDNKMREVWKTSTDVAAWSAVLAKRFTKLRPDQATLAGLTHSIGVLPILSWAEENDDLLNDSKTLDRVIESIHPVIGTMILMRWNFAEEIISVPEGYMSPIRQGTDVDYVDLVSAALLLVNRAGPDTPLCDEPWADAPVFARIGIDLSMDALPLQKLTEQVEAVRGVDGNISPSPSPNLGSGRGLGREHALLLASRGCKIIVNDPGIAYDGSGNAQHQVADEVVDEIRASGGEAVANYDSVEQGQAIIEAGLQAFGRIDIVINNAGIITPQTWSELTLESWQKTIDVNLTGVFSVMQAAWPVLVEQGYGRCVVTASPAIYGAGVAAYAASKAGVIGLANSLQFEARKLKLDIKCNVIVPQANTRMVQDLNANISASRVAKGKSELKRAPAEILDRMGPEKVSAMVAWLAHSECQSEAKIFEAGAGYFAQLNWARSAPLFATEKEGVEGAPLPEHIRDGQATLHDFAAGDMPRSGDGAMGSPNALEWVFGHLKSNK</sequence>